<evidence type="ECO:0000256" key="3">
    <source>
        <dbReference type="ARBA" id="ARBA00022989"/>
    </source>
</evidence>
<accession>A0A2T1HQ42</accession>
<comment type="subcellular location">
    <subcellularLocation>
        <location evidence="1">Endomembrane system</location>
        <topology evidence="1">Multi-pass membrane protein</topology>
    </subcellularLocation>
</comment>
<comment type="caution">
    <text evidence="7">The sequence shown here is derived from an EMBL/GenBank/DDBJ whole genome shotgun (WGS) entry which is preliminary data.</text>
</comment>
<dbReference type="InterPro" id="IPR003807">
    <property type="entry name" value="DUF202"/>
</dbReference>
<keyword evidence="2 5" id="KW-0812">Transmembrane</keyword>
<dbReference type="GO" id="GO:0012505">
    <property type="term" value="C:endomembrane system"/>
    <property type="evidence" value="ECO:0007669"/>
    <property type="project" value="UniProtKB-SubCell"/>
</dbReference>
<dbReference type="Proteomes" id="UP000239772">
    <property type="component" value="Unassembled WGS sequence"/>
</dbReference>
<evidence type="ECO:0000256" key="5">
    <source>
        <dbReference type="SAM" id="Phobius"/>
    </source>
</evidence>
<dbReference type="OrthoDB" id="582337at2"/>
<evidence type="ECO:0000256" key="4">
    <source>
        <dbReference type="ARBA" id="ARBA00023136"/>
    </source>
</evidence>
<keyword evidence="4 5" id="KW-0472">Membrane</keyword>
<dbReference type="EMBL" id="PVZS01000021">
    <property type="protein sequence ID" value="PSC03770.1"/>
    <property type="molecule type" value="Genomic_DNA"/>
</dbReference>
<keyword evidence="8" id="KW-1185">Reference proteome</keyword>
<evidence type="ECO:0000259" key="6">
    <source>
        <dbReference type="Pfam" id="PF02656"/>
    </source>
</evidence>
<feature type="domain" description="DUF202" evidence="6">
    <location>
        <begin position="29"/>
        <end position="89"/>
    </location>
</feature>
<reference evidence="8" key="1">
    <citation type="submission" date="2018-03" db="EMBL/GenBank/DDBJ databases">
        <authorList>
            <person name="Sun L."/>
            <person name="Liu H."/>
            <person name="Chen W."/>
            <person name="Huang K."/>
            <person name="Liu W."/>
            <person name="Gao X."/>
        </authorList>
    </citation>
    <scope>NUCLEOTIDE SEQUENCE [LARGE SCALE GENOMIC DNA]</scope>
    <source>
        <strain evidence="8">SH9</strain>
    </source>
</reference>
<evidence type="ECO:0000256" key="2">
    <source>
        <dbReference type="ARBA" id="ARBA00022692"/>
    </source>
</evidence>
<dbReference type="Pfam" id="PF02656">
    <property type="entry name" value="DUF202"/>
    <property type="match status" value="1"/>
</dbReference>
<evidence type="ECO:0000256" key="1">
    <source>
        <dbReference type="ARBA" id="ARBA00004127"/>
    </source>
</evidence>
<feature type="transmembrane region" description="Helical" evidence="5">
    <location>
        <begin position="66"/>
        <end position="88"/>
    </location>
</feature>
<feature type="transmembrane region" description="Helical" evidence="5">
    <location>
        <begin position="108"/>
        <end position="132"/>
    </location>
</feature>
<evidence type="ECO:0000313" key="7">
    <source>
        <dbReference type="EMBL" id="PSC03770.1"/>
    </source>
</evidence>
<gene>
    <name evidence="7" type="ORF">SLNSH_17540</name>
</gene>
<sequence>MAQSAGALKRSAQELTGSADRRTELAADRTVLAAERTYAAWVRTGLAALASGVGARALLSGALPLWLARLTGAVLIVFSMFCFAAAIWRELKPGAPPPEPDTARIPPVLLATVNGFLALVALAALIGVWFGAAPGSAR</sequence>
<proteinExistence type="predicted"/>
<name>A0A2T1HQ42_9HYPH</name>
<keyword evidence="3 5" id="KW-1133">Transmembrane helix</keyword>
<evidence type="ECO:0000313" key="8">
    <source>
        <dbReference type="Proteomes" id="UP000239772"/>
    </source>
</evidence>
<organism evidence="7 8">
    <name type="scientific">Alsobacter soli</name>
    <dbReference type="NCBI Taxonomy" id="2109933"/>
    <lineage>
        <taxon>Bacteria</taxon>
        <taxon>Pseudomonadati</taxon>
        <taxon>Pseudomonadota</taxon>
        <taxon>Alphaproteobacteria</taxon>
        <taxon>Hyphomicrobiales</taxon>
        <taxon>Alsobacteraceae</taxon>
        <taxon>Alsobacter</taxon>
    </lineage>
</organism>
<protein>
    <submittedName>
        <fullName evidence="7">DUF202 domain-containing protein</fullName>
    </submittedName>
</protein>
<dbReference type="AlphaFoldDB" id="A0A2T1HQ42"/>